<evidence type="ECO:0000313" key="2">
    <source>
        <dbReference type="EMBL" id="CAF4392527.1"/>
    </source>
</evidence>
<evidence type="ECO:0000256" key="1">
    <source>
        <dbReference type="SAM" id="Phobius"/>
    </source>
</evidence>
<comment type="caution">
    <text evidence="2">The sequence shown here is derived from an EMBL/GenBank/DDBJ whole genome shotgun (WGS) entry which is preliminary data.</text>
</comment>
<keyword evidence="1" id="KW-0472">Membrane</keyword>
<name>A0A820NJ84_9BILA</name>
<dbReference type="EMBL" id="CAJOAY010026678">
    <property type="protein sequence ID" value="CAF4392527.1"/>
    <property type="molecule type" value="Genomic_DNA"/>
</dbReference>
<dbReference type="Proteomes" id="UP000663881">
    <property type="component" value="Unassembled WGS sequence"/>
</dbReference>
<evidence type="ECO:0000313" key="3">
    <source>
        <dbReference type="Proteomes" id="UP000663881"/>
    </source>
</evidence>
<keyword evidence="1" id="KW-0812">Transmembrane</keyword>
<feature type="non-terminal residue" evidence="2">
    <location>
        <position position="68"/>
    </location>
</feature>
<accession>A0A820NJ84</accession>
<proteinExistence type="predicted"/>
<feature type="transmembrane region" description="Helical" evidence="1">
    <location>
        <begin position="41"/>
        <end position="62"/>
    </location>
</feature>
<protein>
    <submittedName>
        <fullName evidence="2">Uncharacterized protein</fullName>
    </submittedName>
</protein>
<dbReference type="AlphaFoldDB" id="A0A820NJ84"/>
<organism evidence="2 3">
    <name type="scientific">Adineta steineri</name>
    <dbReference type="NCBI Taxonomy" id="433720"/>
    <lineage>
        <taxon>Eukaryota</taxon>
        <taxon>Metazoa</taxon>
        <taxon>Spiralia</taxon>
        <taxon>Gnathifera</taxon>
        <taxon>Rotifera</taxon>
        <taxon>Eurotatoria</taxon>
        <taxon>Bdelloidea</taxon>
        <taxon>Adinetida</taxon>
        <taxon>Adinetidae</taxon>
        <taxon>Adineta</taxon>
    </lineage>
</organism>
<keyword evidence="1" id="KW-1133">Transmembrane helix</keyword>
<sequence length="68" mass="7581">MLNFLYILVKLIKTYLNNQTGVVFLLLAAQNLQSLFDDIPAHLPVCVWIIIVAVVLLGPCWLGTPKDS</sequence>
<reference evidence="2" key="1">
    <citation type="submission" date="2021-02" db="EMBL/GenBank/DDBJ databases">
        <authorList>
            <person name="Nowell W R."/>
        </authorList>
    </citation>
    <scope>NUCLEOTIDE SEQUENCE</scope>
</reference>
<gene>
    <name evidence="2" type="ORF">OKA104_LOCUS50956</name>
</gene>